<evidence type="ECO:0000256" key="2">
    <source>
        <dbReference type="SAM" id="MobiDB-lite"/>
    </source>
</evidence>
<feature type="region of interest" description="Disordered" evidence="2">
    <location>
        <begin position="1448"/>
        <end position="1499"/>
    </location>
</feature>
<feature type="compositionally biased region" description="Basic and acidic residues" evidence="2">
    <location>
        <begin position="1065"/>
        <end position="1074"/>
    </location>
</feature>
<evidence type="ECO:0000256" key="1">
    <source>
        <dbReference type="SAM" id="Coils"/>
    </source>
</evidence>
<feature type="compositionally biased region" description="Polar residues" evidence="2">
    <location>
        <begin position="1326"/>
        <end position="1341"/>
    </location>
</feature>
<feature type="compositionally biased region" description="Low complexity" evidence="2">
    <location>
        <begin position="87"/>
        <end position="97"/>
    </location>
</feature>
<dbReference type="InterPro" id="IPR038808">
    <property type="entry name" value="MOS1-like"/>
</dbReference>
<dbReference type="STRING" id="4558.A0A1Z5RJV7"/>
<dbReference type="Proteomes" id="UP000000768">
    <property type="component" value="Chromosome 5"/>
</dbReference>
<gene>
    <name evidence="3" type="ORF">SORBI_3005G220101</name>
</gene>
<name>A0A1Z5RJV7_SORBI</name>
<reference evidence="3 4" key="1">
    <citation type="journal article" date="2009" name="Nature">
        <title>The Sorghum bicolor genome and the diversification of grasses.</title>
        <authorList>
            <person name="Paterson A.H."/>
            <person name="Bowers J.E."/>
            <person name="Bruggmann R."/>
            <person name="Dubchak I."/>
            <person name="Grimwood J."/>
            <person name="Gundlach H."/>
            <person name="Haberer G."/>
            <person name="Hellsten U."/>
            <person name="Mitros T."/>
            <person name="Poliakov A."/>
            <person name="Schmutz J."/>
            <person name="Spannagl M."/>
            <person name="Tang H."/>
            <person name="Wang X."/>
            <person name="Wicker T."/>
            <person name="Bharti A.K."/>
            <person name="Chapman J."/>
            <person name="Feltus F.A."/>
            <person name="Gowik U."/>
            <person name="Grigoriev I.V."/>
            <person name="Lyons E."/>
            <person name="Maher C.A."/>
            <person name="Martis M."/>
            <person name="Narechania A."/>
            <person name="Otillar R.P."/>
            <person name="Penning B.W."/>
            <person name="Salamov A.A."/>
            <person name="Wang Y."/>
            <person name="Zhang L."/>
            <person name="Carpita N.C."/>
            <person name="Freeling M."/>
            <person name="Gingle A.R."/>
            <person name="Hash C.T."/>
            <person name="Keller B."/>
            <person name="Klein P."/>
            <person name="Kresovich S."/>
            <person name="McCann M.C."/>
            <person name="Ming R."/>
            <person name="Peterson D.G."/>
            <person name="Mehboob-ur-Rahman"/>
            <person name="Ware D."/>
            <person name="Westhoff P."/>
            <person name="Mayer K.F."/>
            <person name="Messing J."/>
            <person name="Rokhsar D.S."/>
        </authorList>
    </citation>
    <scope>NUCLEOTIDE SEQUENCE [LARGE SCALE GENOMIC DNA]</scope>
    <source>
        <strain evidence="4">cv. BTx623</strain>
    </source>
</reference>
<organism evidence="3 4">
    <name type="scientific">Sorghum bicolor</name>
    <name type="common">Sorghum</name>
    <name type="synonym">Sorghum vulgare</name>
    <dbReference type="NCBI Taxonomy" id="4558"/>
    <lineage>
        <taxon>Eukaryota</taxon>
        <taxon>Viridiplantae</taxon>
        <taxon>Streptophyta</taxon>
        <taxon>Embryophyta</taxon>
        <taxon>Tracheophyta</taxon>
        <taxon>Spermatophyta</taxon>
        <taxon>Magnoliopsida</taxon>
        <taxon>Liliopsida</taxon>
        <taxon>Poales</taxon>
        <taxon>Poaceae</taxon>
        <taxon>PACMAD clade</taxon>
        <taxon>Panicoideae</taxon>
        <taxon>Andropogonodae</taxon>
        <taxon>Andropogoneae</taxon>
        <taxon>Sorghinae</taxon>
        <taxon>Sorghum</taxon>
    </lineage>
</organism>
<sequence length="1593" mass="175270">MAAAPARAFSADKRWGFAAAAAAPGRPLAAGDLETAPKPNKLQSQRGALPWGDRTMPPAPNAWGSSSLLSLKKGEGSGSFVNINDRPSTPGSSSTSTDESDLLDSPVACGRTSHDSVTAISRPQSTELRSGSWKFPHSQISFLDVPKAPLRTIAKKRPTSHGKGFTICAEDFPVLDSKNSQSNDQQGYSFQGRPSFSSVVIAARDEQRKVPLTGGDPVSTANFSKEPEQAPLHATQTPDICMPPPCIDYWHPPPDHPPDRNGICLGGVVSYGPCKPADKTGSFPVESFTHDDQSLLNLGGEERHGPHRVYHPENNDSYYAHVPVDTYVKSLPHLVLEMVKDNHSDALEKQPVIKKDVQPVIKKDVALLEKIKCLNIKARNLRIHRMPEISSCIESMVERPESLDLKADHVANDVPFSAATSYITSAFDMANSISERSNHVLIGTSNMFTVLVTTDLSEGHVTEFSEATKMGKSADNHVYEVADTSTNLRGNGWKEHSTVYSLLVTTTSNHEDQQFAGNCSQPVHARTANDLLNSPDYEIQDSRRELSAQNARQLQQEEREKSQQKEKSIAKLEDCNRYSFVQSQNSDDAPGKPADSDIYGGWNAMINKLGCAEDIPFNILRNGWEGHPAVDSSSVMTSSHQDQSFPWSTSQQGQVLTDDILNSPRYEIETWRWRWRLASSEQGRTGGQCSPARTGARLLGRTGATGEWRAGWRRADGCFACCRRTESTEAREGRAVPERMLVGWEQGSRRMGRMLACSGGCSSPASGRRRRGGSACESGVAASREQRRRRVADGGACESSTRYAKKLQMESENIEHKETFAKPEYLSTRPFVHNLKSNDALGASADYHKYAGQNTSRNRHGSSAEDISSSMPGHGWKDHSTVDSLPVVRTGTYQDQSFPEDASEQVQGRTVDDMVNSPGYDIELSRRELSAQHPKQLQEEERGKLQQKAKANAKLEELNRCSFAQNEMSNDVPLETNKNLCKQNAGSSGTSSHDTSTSDTCCIVYTENLNVPPRPNSVRNTAAPICSTQNVMRAAKKTDVSMLEQIADKTEAYSHDSSALEHLHREGQVHKQDSISRGSTPASDTADANKSPLIPNTISPVKNTEIKIMEQIDPKGVSLSNESRTPMHLQMEERRRQVHSHRRILRSCTPASRPAGVNKGSFIHNVIPSARNNENSMMEHIAWRSASQSHENSSPKRLQMENRRRQVHPLERVLRERSNIAESTEDITTVPGTHVNARNAEAKPHVDLSTQSENRSVSPCMFGTENIETSGLRKAPVSGVVINSSIITVQAVLTRGFTVGSIMLGDASVPSVNQEKTVAKEVDYDATNSCASPKQTKQSGKNQHDEQHAKDPHGGDSIMCTEVKEPSKKERPEAGRVNCMALPVPNQPSGNQSTVLQDAVPAKTSEMEWHSYQPEYKELHLQNPRQMLQAEKHTTSSDNSLTSILETKSYDQESLHTSTATKSEIKTEPENQGDQKKKISKHLVRSIAASDEGSTNGSATLASDLTEQEANSLVLKIMQELSDQLEQIEKQLDSTHVVAVSRSEPTQTVSLPGYTWREYRVSHSQRQYHVDGHRVGYAANVSTRHGSPTASRI</sequence>
<feature type="compositionally biased region" description="Basic and acidic residues" evidence="2">
    <location>
        <begin position="1342"/>
        <end position="1354"/>
    </location>
</feature>
<dbReference type="OMA" id="WERVTME"/>
<dbReference type="GO" id="GO:0040029">
    <property type="term" value="P:epigenetic regulation of gene expression"/>
    <property type="evidence" value="ECO:0000318"/>
    <property type="project" value="GO_Central"/>
</dbReference>
<feature type="coiled-coil region" evidence="1">
    <location>
        <begin position="1511"/>
        <end position="1538"/>
    </location>
</feature>
<proteinExistence type="predicted"/>
<protein>
    <submittedName>
        <fullName evidence="3">Uncharacterized protein</fullName>
    </submittedName>
</protein>
<dbReference type="PANTHER" id="PTHR34805">
    <property type="entry name" value="PROTEIN MODIFIER OF SNC1 1"/>
    <property type="match status" value="1"/>
</dbReference>
<feature type="region of interest" description="Disordered" evidence="2">
    <location>
        <begin position="29"/>
        <end position="116"/>
    </location>
</feature>
<dbReference type="EMBL" id="CM000764">
    <property type="protein sequence ID" value="OQU84043.1"/>
    <property type="molecule type" value="Genomic_DNA"/>
</dbReference>
<accession>A0A1Z5RJV7</accession>
<dbReference type="eggNOG" id="ENOG502QUIY">
    <property type="taxonomic scope" value="Eukaryota"/>
</dbReference>
<feature type="region of interest" description="Disordered" evidence="2">
    <location>
        <begin position="631"/>
        <end position="651"/>
    </location>
</feature>
<evidence type="ECO:0000313" key="3">
    <source>
        <dbReference type="EMBL" id="OQU84043.1"/>
    </source>
</evidence>
<feature type="region of interest" description="Disordered" evidence="2">
    <location>
        <begin position="210"/>
        <end position="229"/>
    </location>
</feature>
<dbReference type="InParanoid" id="A0A1Z5RJV7"/>
<reference evidence="4" key="2">
    <citation type="journal article" date="2018" name="Plant J.">
        <title>The Sorghum bicolor reference genome: improved assembly, gene annotations, a transcriptome atlas, and signatures of genome organization.</title>
        <authorList>
            <person name="McCormick R.F."/>
            <person name="Truong S.K."/>
            <person name="Sreedasyam A."/>
            <person name="Jenkins J."/>
            <person name="Shu S."/>
            <person name="Sims D."/>
            <person name="Kennedy M."/>
            <person name="Amirebrahimi M."/>
            <person name="Weers B.D."/>
            <person name="McKinley B."/>
            <person name="Mattison A."/>
            <person name="Morishige D.T."/>
            <person name="Grimwood J."/>
            <person name="Schmutz J."/>
            <person name="Mullet J.E."/>
        </authorList>
    </citation>
    <scope>NUCLEOTIDE SEQUENCE [LARGE SCALE GENOMIC DNA]</scope>
    <source>
        <strain evidence="4">cv. BTx623</strain>
    </source>
</reference>
<keyword evidence="1" id="KW-0175">Coiled coil</keyword>
<feature type="region of interest" description="Disordered" evidence="2">
    <location>
        <begin position="853"/>
        <end position="880"/>
    </location>
</feature>
<evidence type="ECO:0000313" key="4">
    <source>
        <dbReference type="Proteomes" id="UP000000768"/>
    </source>
</evidence>
<feature type="region of interest" description="Disordered" evidence="2">
    <location>
        <begin position="1065"/>
        <end position="1098"/>
    </location>
</feature>
<dbReference type="PANTHER" id="PTHR34805:SF2">
    <property type="entry name" value="BAT2 N-TERMINAL DOMAIN-CONTAINING PROTEIN"/>
    <property type="match status" value="1"/>
</dbReference>
<feature type="region of interest" description="Disordered" evidence="2">
    <location>
        <begin position="760"/>
        <end position="797"/>
    </location>
</feature>
<dbReference type="Gramene" id="OQU84043">
    <property type="protein sequence ID" value="OQU84043"/>
    <property type="gene ID" value="SORBI_3005G220101"/>
</dbReference>
<feature type="compositionally biased region" description="Basic and acidic residues" evidence="2">
    <location>
        <begin position="1463"/>
        <end position="1477"/>
    </location>
</feature>
<feature type="region of interest" description="Disordered" evidence="2">
    <location>
        <begin position="1324"/>
        <end position="1360"/>
    </location>
</feature>
<keyword evidence="4" id="KW-1185">Reference proteome</keyword>
<feature type="compositionally biased region" description="Polar residues" evidence="2">
    <location>
        <begin position="1075"/>
        <end position="1098"/>
    </location>
</feature>